<name>A0A8J2JUI4_9HEXA</name>
<evidence type="ECO:0000313" key="3">
    <source>
        <dbReference type="Proteomes" id="UP000708208"/>
    </source>
</evidence>
<dbReference type="AlphaFoldDB" id="A0A8J2JUI4"/>
<dbReference type="InterPro" id="IPR015897">
    <property type="entry name" value="CHK_kinase-like"/>
</dbReference>
<organism evidence="2 3">
    <name type="scientific">Allacma fusca</name>
    <dbReference type="NCBI Taxonomy" id="39272"/>
    <lineage>
        <taxon>Eukaryota</taxon>
        <taxon>Metazoa</taxon>
        <taxon>Ecdysozoa</taxon>
        <taxon>Arthropoda</taxon>
        <taxon>Hexapoda</taxon>
        <taxon>Collembola</taxon>
        <taxon>Symphypleona</taxon>
        <taxon>Sminthuridae</taxon>
        <taxon>Allacma</taxon>
    </lineage>
</organism>
<evidence type="ECO:0000313" key="2">
    <source>
        <dbReference type="EMBL" id="CAG7700783.1"/>
    </source>
</evidence>
<dbReference type="Proteomes" id="UP000708208">
    <property type="component" value="Unassembled WGS sequence"/>
</dbReference>
<feature type="domain" description="CHK kinase-like" evidence="1">
    <location>
        <begin position="125"/>
        <end position="343"/>
    </location>
</feature>
<dbReference type="SMART" id="SM00587">
    <property type="entry name" value="CHK"/>
    <property type="match status" value="1"/>
</dbReference>
<dbReference type="EMBL" id="CAJVCH010026639">
    <property type="protein sequence ID" value="CAG7700783.1"/>
    <property type="molecule type" value="Genomic_DNA"/>
</dbReference>
<dbReference type="PANTHER" id="PTHR11012">
    <property type="entry name" value="PROTEIN KINASE-LIKE DOMAIN-CONTAINING"/>
    <property type="match status" value="1"/>
</dbReference>
<gene>
    <name evidence="2" type="ORF">AFUS01_LOCUS4284</name>
</gene>
<dbReference type="Pfam" id="PF02958">
    <property type="entry name" value="EcKL"/>
    <property type="match status" value="1"/>
</dbReference>
<dbReference type="PANTHER" id="PTHR11012:SF30">
    <property type="entry name" value="PROTEIN KINASE-LIKE DOMAIN-CONTAINING"/>
    <property type="match status" value="1"/>
</dbReference>
<proteinExistence type="predicted"/>
<comment type="caution">
    <text evidence="2">The sequence shown here is derived from an EMBL/GenBank/DDBJ whole genome shotgun (WGS) entry which is preliminary data.</text>
</comment>
<reference evidence="2" key="1">
    <citation type="submission" date="2021-06" db="EMBL/GenBank/DDBJ databases">
        <authorList>
            <person name="Hodson N. C."/>
            <person name="Mongue J. A."/>
            <person name="Jaron S. K."/>
        </authorList>
    </citation>
    <scope>NUCLEOTIDE SEQUENCE</scope>
</reference>
<protein>
    <recommendedName>
        <fullName evidence="1">CHK kinase-like domain-containing protein</fullName>
    </recommendedName>
</protein>
<dbReference type="InterPro" id="IPR004119">
    <property type="entry name" value="EcKL"/>
</dbReference>
<dbReference type="OrthoDB" id="8250698at2759"/>
<keyword evidence="3" id="KW-1185">Reference proteome</keyword>
<sequence>MEANITKDLLEATLNTKIIRFQVESGLKINDEFTSPILSVDVWTQSGPNPLSLFIKFQSPNARQTYLDMNKSFETELRVYDTLVPEFEKFQEELRVTKIVPPFPQFFGGSYHPSDKKNSDLNNLLVLKDLHKQGGFRLRDKFLGLDLDHYKLVIEGQAQLHAISWAYKYTRGLKNFHDNFPFLKMVHDEDMETILDILDKECHYTCENIVQDDYEAVKALKYLSSVAPSVMGLYFTTDCLPGSVPHTKDTILKRPVESVENEEPWTAVCHGACWTNSMLFRYDEVTGKPIQVVFVDLQLTREGDPFTDVTYTLYCGTTREFRTKHLTSMLNLYFDTFTQICKHFSVPCYPGWSWEEFKRRFHRAKIYGARTVKTLPVCLKTHCHSQQVVNLEESGDSRNENVDNDEGDEFSELVKSLTKRAVIHPALRERLTGALQEFIDDGII</sequence>
<evidence type="ECO:0000259" key="1">
    <source>
        <dbReference type="SMART" id="SM00587"/>
    </source>
</evidence>
<accession>A0A8J2JUI4</accession>